<dbReference type="AlphaFoldDB" id="T1IR44"/>
<dbReference type="PhylomeDB" id="T1IR44"/>
<accession>T1IR44</accession>
<evidence type="ECO:0000313" key="2">
    <source>
        <dbReference type="Proteomes" id="UP000014500"/>
    </source>
</evidence>
<keyword evidence="2" id="KW-1185">Reference proteome</keyword>
<dbReference type="Pfam" id="PF14223">
    <property type="entry name" value="Retrotran_gag_2"/>
    <property type="match status" value="1"/>
</dbReference>
<sequence length="198" mass="22983">GTLKPPDPDDAKTTTKDIEKYKKKINNTLGNIYHHLASDKKQCIADCDTPLESRNKLKDIYEPSSRARKARMRREFLNLKLETGEEMTVFLSRVDIAAKQLEDLKETVSDAHKAYQYLDYLPDEYQQAVFSIYHWIDAEFTSQKVSLQLLAEYSRLKNVHGHIERRNEDSKALRTEITRNPNYGEKKCLLGGKSSRCR</sequence>
<dbReference type="Proteomes" id="UP000014500">
    <property type="component" value="Unassembled WGS sequence"/>
</dbReference>
<dbReference type="EnsemblMetazoa" id="SMAR003528-RA">
    <property type="protein sequence ID" value="SMAR003528-PA"/>
    <property type="gene ID" value="SMAR003528"/>
</dbReference>
<evidence type="ECO:0000313" key="1">
    <source>
        <dbReference type="EnsemblMetazoa" id="SMAR003528-PA"/>
    </source>
</evidence>
<protein>
    <submittedName>
        <fullName evidence="1">Uncharacterized protein</fullName>
    </submittedName>
</protein>
<reference evidence="2" key="1">
    <citation type="submission" date="2011-05" db="EMBL/GenBank/DDBJ databases">
        <authorList>
            <person name="Richards S.R."/>
            <person name="Qu J."/>
            <person name="Jiang H."/>
            <person name="Jhangiani S.N."/>
            <person name="Agravi P."/>
            <person name="Goodspeed R."/>
            <person name="Gross S."/>
            <person name="Mandapat C."/>
            <person name="Jackson L."/>
            <person name="Mathew T."/>
            <person name="Pu L."/>
            <person name="Thornton R."/>
            <person name="Saada N."/>
            <person name="Wilczek-Boney K.B."/>
            <person name="Lee S."/>
            <person name="Kovar C."/>
            <person name="Wu Y."/>
            <person name="Scherer S.E."/>
            <person name="Worley K.C."/>
            <person name="Muzny D.M."/>
            <person name="Gibbs R."/>
        </authorList>
    </citation>
    <scope>NUCLEOTIDE SEQUENCE</scope>
    <source>
        <strain evidence="2">Brora</strain>
    </source>
</reference>
<dbReference type="EMBL" id="AFFK01018448">
    <property type="status" value="NOT_ANNOTATED_CDS"/>
    <property type="molecule type" value="Genomic_DNA"/>
</dbReference>
<dbReference type="HOGENOM" id="CLU_1381186_0_0_1"/>
<name>T1IR44_STRMM</name>
<reference evidence="1" key="2">
    <citation type="submission" date="2015-02" db="UniProtKB">
        <authorList>
            <consortium name="EnsemblMetazoa"/>
        </authorList>
    </citation>
    <scope>IDENTIFICATION</scope>
</reference>
<organism evidence="1 2">
    <name type="scientific">Strigamia maritima</name>
    <name type="common">European centipede</name>
    <name type="synonym">Geophilus maritimus</name>
    <dbReference type="NCBI Taxonomy" id="126957"/>
    <lineage>
        <taxon>Eukaryota</taxon>
        <taxon>Metazoa</taxon>
        <taxon>Ecdysozoa</taxon>
        <taxon>Arthropoda</taxon>
        <taxon>Myriapoda</taxon>
        <taxon>Chilopoda</taxon>
        <taxon>Pleurostigmophora</taxon>
        <taxon>Geophilomorpha</taxon>
        <taxon>Linotaeniidae</taxon>
        <taxon>Strigamia</taxon>
    </lineage>
</organism>
<proteinExistence type="predicted"/>